<comment type="subunit">
    <text evidence="10">Binds clathrin and phosphatidylinositol 4,5-bisphosphate.</text>
</comment>
<evidence type="ECO:0000256" key="10">
    <source>
        <dbReference type="ARBA" id="ARBA00064895"/>
    </source>
</evidence>
<protein>
    <recommendedName>
        <fullName evidence="12">ENTH domain-containing protein</fullName>
    </recommendedName>
</protein>
<evidence type="ECO:0000256" key="1">
    <source>
        <dbReference type="ARBA" id="ARBA00004132"/>
    </source>
</evidence>
<dbReference type="SUPFAM" id="SSF89009">
    <property type="entry name" value="GAT-like domain"/>
    <property type="match status" value="1"/>
</dbReference>
<keyword evidence="7" id="KW-0472">Membrane</keyword>
<evidence type="ECO:0000256" key="3">
    <source>
        <dbReference type="ARBA" id="ARBA00004600"/>
    </source>
</evidence>
<dbReference type="GO" id="GO:0072583">
    <property type="term" value="P:clathrin-dependent endocytosis"/>
    <property type="evidence" value="ECO:0007669"/>
    <property type="project" value="InterPro"/>
</dbReference>
<comment type="similarity">
    <text evidence="4">Belongs to the PICALM/SNAP91 family.</text>
</comment>
<keyword evidence="14" id="KW-1185">Reference proteome</keyword>
<dbReference type="PROSITE" id="PS50942">
    <property type="entry name" value="ENTH"/>
    <property type="match status" value="1"/>
</dbReference>
<evidence type="ECO:0000256" key="11">
    <source>
        <dbReference type="SAM" id="MobiDB-lite"/>
    </source>
</evidence>
<dbReference type="GO" id="GO:0048268">
    <property type="term" value="P:clathrin coat assembly"/>
    <property type="evidence" value="ECO:0007669"/>
    <property type="project" value="InterPro"/>
</dbReference>
<dbReference type="GO" id="GO:0032050">
    <property type="term" value="F:clathrin heavy chain binding"/>
    <property type="evidence" value="ECO:0007669"/>
    <property type="project" value="TreeGrafter"/>
</dbReference>
<feature type="compositionally biased region" description="Low complexity" evidence="11">
    <location>
        <begin position="826"/>
        <end position="836"/>
    </location>
</feature>
<evidence type="ECO:0000256" key="6">
    <source>
        <dbReference type="ARBA" id="ARBA00023034"/>
    </source>
</evidence>
<gene>
    <name evidence="13" type="ORF">RRG08_021164</name>
</gene>
<name>A0AAE0Z5M8_9GAST</name>
<proteinExistence type="inferred from homology"/>
<dbReference type="InterPro" id="IPR008942">
    <property type="entry name" value="ENTH_VHS"/>
</dbReference>
<feature type="region of interest" description="Disordered" evidence="11">
    <location>
        <begin position="698"/>
        <end position="727"/>
    </location>
</feature>
<dbReference type="GO" id="GO:0008021">
    <property type="term" value="C:synaptic vesicle"/>
    <property type="evidence" value="ECO:0007669"/>
    <property type="project" value="TreeGrafter"/>
</dbReference>
<dbReference type="GO" id="GO:0005546">
    <property type="term" value="F:phosphatidylinositol-4,5-bisphosphate binding"/>
    <property type="evidence" value="ECO:0007669"/>
    <property type="project" value="TreeGrafter"/>
</dbReference>
<evidence type="ECO:0000256" key="8">
    <source>
        <dbReference type="ARBA" id="ARBA00023176"/>
    </source>
</evidence>
<keyword evidence="8" id="KW-0168">Coated pit</keyword>
<dbReference type="Proteomes" id="UP001283361">
    <property type="component" value="Unassembled WGS sequence"/>
</dbReference>
<reference evidence="13" key="1">
    <citation type="journal article" date="2023" name="G3 (Bethesda)">
        <title>A reference genome for the long-term kleptoplast-retaining sea slug Elysia crispata morphotype clarki.</title>
        <authorList>
            <person name="Eastman K.E."/>
            <person name="Pendleton A.L."/>
            <person name="Shaikh M.A."/>
            <person name="Suttiyut T."/>
            <person name="Ogas R."/>
            <person name="Tomko P."/>
            <person name="Gavelis G."/>
            <person name="Widhalm J.R."/>
            <person name="Wisecaver J.H."/>
        </authorList>
    </citation>
    <scope>NUCLEOTIDE SEQUENCE</scope>
    <source>
        <strain evidence="13">ECLA1</strain>
    </source>
</reference>
<dbReference type="FunFam" id="1.20.58.150:FF:000001">
    <property type="entry name" value="phosphatidylinositol-binding clathrin assembly protein-like isoform X1"/>
    <property type="match status" value="1"/>
</dbReference>
<sequence>MDRVVAARHSIAGQGLAKSVCKATTEEIIGPKRKHLDYLIHCTNEPNVSIPQMADLLIERTQHQSWVVVFKSLVSIHNLMNYGNERFTQYLASNNCSFSLSSFVDKGGVQGYDMSTYIRRYAKYLNEKAVTYRSMAFDFCKVKRGKDDGLLRRMNTEKLLKTLPTLQQQLDALLEFDCTPNELTNGVITACFMLLFKDLIRLFACYNDGIINLLEKYFDMNKKQCKDGLDLYKKFLVRMDKVSEFLKVAENMGIDKGDIPDLAKGLRNNSSSAPASLLDALEQHLASLEGKKGATTPTGGNSKPAGFTSALNTITTNTFNVSEAEKKRILEEENQQLQRLKAADEPQPNVEEDGRDNTENLFEQKAATSPQQAPAASSNNPFAAASPSTAAAPAPTGGNNLFGSPTEPTPGAAAAANKPSDDLLSLTGNPFMDNVQNVMAGAYSGQQTGSTAAANNPFGAPAMQANGFSAATNDSNGFTSDADFARAFSNGKTSTQAGPGLFQGTTPALSNAPPGQDLVSTSLDPLDGTGGQGVPTDLGMPAVDIVSNAPLTALTPSPIPTPTPNTAPTLGLDDPFAGLEGSDSTQSSVLPNNPSSVGAPPAPVVSDNAADLFGIGGGSSNIQNMFMGSVVSPAPTGASQPLPGHNPGIFNPMMGQAQGFYQPSINIPVASGGGAGGMNTLPPMGPTSVAPGSPSLGMGGSPARIMTRGGKAPASPSLSAPHSGPGLEDAVKALGLAMSPAKSGPSCRANVSKPQSRPLSPGQPIMGSSSPGYDLGEDLVSSSLSLNPSAPGGYGVEGGGHDMGQLGQAGMPDQEEDRSGQGMKQSSMAANNSNSAGFDAFGDVLQPMNKTGGAEAPQPSQQAKPLSKDLDTSLASLASNLNVGGGAAALKKDHQWQPKGESKLTGGNAFQRQPMAQSTTTGVPQWGAAQPGFQQPNMMGAPGAPMMYQQPMGAPMGAPMGQPMMGMGQPMGMMGMPAMQPGMGMGGMMGGMPSGPPGMYNAQQSPMMGGFQPQRPPAPSNSSSSTVNDPFGAL</sequence>
<feature type="region of interest" description="Disordered" evidence="11">
    <location>
        <begin position="993"/>
        <end position="1034"/>
    </location>
</feature>
<dbReference type="GO" id="GO:0005905">
    <property type="term" value="C:clathrin-coated pit"/>
    <property type="evidence" value="ECO:0007669"/>
    <property type="project" value="UniProtKB-SubCell"/>
</dbReference>
<dbReference type="SUPFAM" id="SSF48464">
    <property type="entry name" value="ENTH/VHS domain"/>
    <property type="match status" value="1"/>
</dbReference>
<feature type="compositionally biased region" description="Low complexity" evidence="11">
    <location>
        <begin position="709"/>
        <end position="726"/>
    </location>
</feature>
<dbReference type="GO" id="GO:0005545">
    <property type="term" value="F:1-phosphatidylinositol binding"/>
    <property type="evidence" value="ECO:0007669"/>
    <property type="project" value="InterPro"/>
</dbReference>
<feature type="compositionally biased region" description="Low complexity" evidence="11">
    <location>
        <begin position="366"/>
        <end position="399"/>
    </location>
</feature>
<dbReference type="GO" id="GO:0016185">
    <property type="term" value="P:synaptic vesicle budding from presynaptic endocytic zone membrane"/>
    <property type="evidence" value="ECO:0007669"/>
    <property type="project" value="TreeGrafter"/>
</dbReference>
<evidence type="ECO:0000256" key="9">
    <source>
        <dbReference type="ARBA" id="ARBA00023329"/>
    </source>
</evidence>
<evidence type="ECO:0000256" key="2">
    <source>
        <dbReference type="ARBA" id="ARBA00004555"/>
    </source>
</evidence>
<dbReference type="GO" id="GO:0098894">
    <property type="term" value="C:extrinsic component of presynaptic endocytic zone membrane"/>
    <property type="evidence" value="ECO:0007669"/>
    <property type="project" value="TreeGrafter"/>
</dbReference>
<evidence type="ECO:0000256" key="7">
    <source>
        <dbReference type="ARBA" id="ARBA00023136"/>
    </source>
</evidence>
<dbReference type="InterPro" id="IPR014712">
    <property type="entry name" value="ANTH_dom_sf"/>
</dbReference>
<dbReference type="PANTHER" id="PTHR22951:SF5">
    <property type="entry name" value="PHOSPHATIDYLINOSITOL-BINDING CLATHRIN ASSEMBLY PROTEIN LAP"/>
    <property type="match status" value="1"/>
</dbReference>
<evidence type="ECO:0000313" key="13">
    <source>
        <dbReference type="EMBL" id="KAK3763343.1"/>
    </source>
</evidence>
<feature type="region of interest" description="Disordered" evidence="11">
    <location>
        <begin position="365"/>
        <end position="426"/>
    </location>
</feature>
<evidence type="ECO:0000259" key="12">
    <source>
        <dbReference type="PROSITE" id="PS50942"/>
    </source>
</evidence>
<dbReference type="GO" id="GO:0040011">
    <property type="term" value="P:locomotion"/>
    <property type="evidence" value="ECO:0007669"/>
    <property type="project" value="UniProtKB-ARBA"/>
</dbReference>
<dbReference type="InterPro" id="IPR045192">
    <property type="entry name" value="AP180-like"/>
</dbReference>
<dbReference type="Gene3D" id="1.25.40.90">
    <property type="match status" value="1"/>
</dbReference>
<dbReference type="Gene3D" id="1.20.58.150">
    <property type="entry name" value="ANTH domain"/>
    <property type="match status" value="1"/>
</dbReference>
<feature type="domain" description="ENTH" evidence="12">
    <location>
        <begin position="8"/>
        <end position="139"/>
    </location>
</feature>
<dbReference type="GO" id="GO:0000149">
    <property type="term" value="F:SNARE binding"/>
    <property type="evidence" value="ECO:0007669"/>
    <property type="project" value="TreeGrafter"/>
</dbReference>
<feature type="region of interest" description="Disordered" evidence="11">
    <location>
        <begin position="739"/>
        <end position="868"/>
    </location>
</feature>
<dbReference type="InterPro" id="IPR013809">
    <property type="entry name" value="ENTH"/>
</dbReference>
<accession>A0AAE0Z5M8</accession>
<dbReference type="CDD" id="cd16985">
    <property type="entry name" value="ANTH_N_AP180"/>
    <property type="match status" value="1"/>
</dbReference>
<comment type="caution">
    <text evidence="13">The sequence shown here is derived from an EMBL/GenBank/DDBJ whole genome shotgun (WGS) entry which is preliminary data.</text>
</comment>
<feature type="compositionally biased region" description="Gly residues" evidence="11">
    <location>
        <begin position="792"/>
        <end position="802"/>
    </location>
</feature>
<feature type="compositionally biased region" description="Polar residues" evidence="11">
    <location>
        <begin position="490"/>
        <end position="509"/>
    </location>
</feature>
<organism evidence="13 14">
    <name type="scientific">Elysia crispata</name>
    <name type="common">lettuce slug</name>
    <dbReference type="NCBI Taxonomy" id="231223"/>
    <lineage>
        <taxon>Eukaryota</taxon>
        <taxon>Metazoa</taxon>
        <taxon>Spiralia</taxon>
        <taxon>Lophotrochozoa</taxon>
        <taxon>Mollusca</taxon>
        <taxon>Gastropoda</taxon>
        <taxon>Heterobranchia</taxon>
        <taxon>Euthyneura</taxon>
        <taxon>Panpulmonata</taxon>
        <taxon>Sacoglossa</taxon>
        <taxon>Placobranchoidea</taxon>
        <taxon>Plakobranchidae</taxon>
        <taxon>Elysia</taxon>
    </lineage>
</organism>
<dbReference type="Pfam" id="PF07651">
    <property type="entry name" value="ANTH"/>
    <property type="match status" value="1"/>
</dbReference>
<evidence type="ECO:0000313" key="14">
    <source>
        <dbReference type="Proteomes" id="UP001283361"/>
    </source>
</evidence>
<dbReference type="EMBL" id="JAWDGP010004573">
    <property type="protein sequence ID" value="KAK3763343.1"/>
    <property type="molecule type" value="Genomic_DNA"/>
</dbReference>
<keyword evidence="9" id="KW-0968">Cytoplasmic vesicle</keyword>
<feature type="region of interest" description="Disordered" evidence="11">
    <location>
        <begin position="553"/>
        <end position="598"/>
    </location>
</feature>
<dbReference type="FunFam" id="1.25.40.90:FF:000017">
    <property type="entry name" value="Phosphatidylinositol-binding clathrin assembly protein LAP"/>
    <property type="match status" value="1"/>
</dbReference>
<keyword evidence="5" id="KW-0254">Endocytosis</keyword>
<dbReference type="InterPro" id="IPR011417">
    <property type="entry name" value="ANTH_dom"/>
</dbReference>
<dbReference type="AlphaFoldDB" id="A0AAE0Z5M8"/>
<feature type="region of interest" description="Disordered" evidence="11">
    <location>
        <begin position="490"/>
        <end position="516"/>
    </location>
</feature>
<evidence type="ECO:0000256" key="4">
    <source>
        <dbReference type="ARBA" id="ARBA00008011"/>
    </source>
</evidence>
<keyword evidence="6" id="KW-0333">Golgi apparatus</keyword>
<dbReference type="GO" id="GO:0005794">
    <property type="term" value="C:Golgi apparatus"/>
    <property type="evidence" value="ECO:0007669"/>
    <property type="project" value="UniProtKB-SubCell"/>
</dbReference>
<evidence type="ECO:0000256" key="5">
    <source>
        <dbReference type="ARBA" id="ARBA00022583"/>
    </source>
</evidence>
<dbReference type="SMART" id="SM00273">
    <property type="entry name" value="ENTH"/>
    <property type="match status" value="1"/>
</dbReference>
<comment type="subcellular location">
    <subcellularLocation>
        <location evidence="1">Cytoplasmic vesicle</location>
        <location evidence="1">Clathrin-coated vesicle</location>
    </subcellularLocation>
    <subcellularLocation>
        <location evidence="2">Golgi apparatus</location>
    </subcellularLocation>
    <subcellularLocation>
        <location evidence="3">Membrane</location>
        <location evidence="3">Clathrin-coated pit</location>
    </subcellularLocation>
</comment>
<dbReference type="GO" id="GO:0030136">
    <property type="term" value="C:clathrin-coated vesicle"/>
    <property type="evidence" value="ECO:0007669"/>
    <property type="project" value="UniProtKB-SubCell"/>
</dbReference>
<dbReference type="PANTHER" id="PTHR22951">
    <property type="entry name" value="CLATHRIN ASSEMBLY PROTEIN"/>
    <property type="match status" value="1"/>
</dbReference>